<reference evidence="2 3" key="1">
    <citation type="journal article" date="2021" name="J. Microbiol. Biotechnol.">
        <title>An Efficient Markerless Deletion System Suitable for the Industrial Strains of Streptomyces.</title>
        <authorList>
            <person name="Dong J."/>
            <person name="Wei J."/>
            <person name="Li H."/>
            <person name="Zhao S."/>
            <person name="Guan W."/>
        </authorList>
    </citation>
    <scope>NUCLEOTIDE SEQUENCE [LARGE SCALE GENOMIC DNA]</scope>
    <source>
        <strain evidence="2 3">CICC 11043</strain>
    </source>
</reference>
<keyword evidence="1" id="KW-0472">Membrane</keyword>
<keyword evidence="1" id="KW-0812">Transmembrane</keyword>
<protein>
    <submittedName>
        <fullName evidence="2">Uncharacterized protein</fullName>
    </submittedName>
</protein>
<dbReference type="Proteomes" id="UP001305002">
    <property type="component" value="Chromosome"/>
</dbReference>
<dbReference type="EMBL" id="CP137524">
    <property type="protein sequence ID" value="WOT32973.1"/>
    <property type="molecule type" value="Genomic_DNA"/>
</dbReference>
<evidence type="ECO:0000313" key="2">
    <source>
        <dbReference type="EMBL" id="WOT32973.1"/>
    </source>
</evidence>
<name>A0ABZ0K4W7_STRC4</name>
<organism evidence="2 3">
    <name type="scientific">Streptomyces coeruleorubidus</name>
    <dbReference type="NCBI Taxonomy" id="116188"/>
    <lineage>
        <taxon>Bacteria</taxon>
        <taxon>Bacillati</taxon>
        <taxon>Actinomycetota</taxon>
        <taxon>Actinomycetes</taxon>
        <taxon>Kitasatosporales</taxon>
        <taxon>Streptomycetaceae</taxon>
        <taxon>Streptomyces</taxon>
    </lineage>
</organism>
<dbReference type="RefSeq" id="WP_193503184.1">
    <property type="nucleotide sequence ID" value="NZ_BMSO01000003.1"/>
</dbReference>
<reference evidence="2 3" key="2">
    <citation type="journal article" date="2024" name="Microb. Biotechnol.">
        <title>The involvement of multiple ABC transporters in daunorubicin efflux in Streptomyces coeruleorubidus.</title>
        <authorList>
            <person name="Dong J."/>
            <person name="Ning J."/>
            <person name="Tian Y."/>
            <person name="Li H."/>
            <person name="Chen H."/>
            <person name="Guan W."/>
        </authorList>
    </citation>
    <scope>NUCLEOTIDE SEQUENCE [LARGE SCALE GENOMIC DNA]</scope>
    <source>
        <strain evidence="2 3">CICC 11043</strain>
    </source>
</reference>
<keyword evidence="1" id="KW-1133">Transmembrane helix</keyword>
<accession>A0ABZ0K4W7</accession>
<sequence length="86" mass="9481">MVRSGRPQRCAKWLALHTGWQHGLRLLLLLVLAGLTGLVLAWSGLPEWTLAVGIVLLLIVDDVLHWYVKRCGTVPKARSTGDDDSP</sequence>
<gene>
    <name evidence="2" type="ORF">R5U08_01955</name>
</gene>
<keyword evidence="3" id="KW-1185">Reference proteome</keyword>
<proteinExistence type="predicted"/>
<evidence type="ECO:0000313" key="3">
    <source>
        <dbReference type="Proteomes" id="UP001305002"/>
    </source>
</evidence>
<evidence type="ECO:0000256" key="1">
    <source>
        <dbReference type="SAM" id="Phobius"/>
    </source>
</evidence>
<feature type="transmembrane region" description="Helical" evidence="1">
    <location>
        <begin position="48"/>
        <end position="68"/>
    </location>
</feature>
<feature type="transmembrane region" description="Helical" evidence="1">
    <location>
        <begin position="24"/>
        <end position="42"/>
    </location>
</feature>